<dbReference type="Pfam" id="PF14555">
    <property type="entry name" value="UBA_4"/>
    <property type="match status" value="1"/>
</dbReference>
<dbReference type="InterPro" id="IPR032350">
    <property type="entry name" value="Nbr1_FW"/>
</dbReference>
<reference evidence="2 3" key="2">
    <citation type="submission" date="2018-11" db="EMBL/GenBank/DDBJ databases">
        <authorList>
            <consortium name="Pathogen Informatics"/>
        </authorList>
    </citation>
    <scope>NUCLEOTIDE SEQUENCE [LARGE SCALE GENOMIC DNA]</scope>
</reference>
<protein>
    <submittedName>
        <fullName evidence="4">N_BRCA1_IG domain-containing protein</fullName>
    </submittedName>
</protein>
<dbReference type="AlphaFoldDB" id="A0A183J1W6"/>
<dbReference type="Gene3D" id="1.10.8.10">
    <property type="entry name" value="DNA helicase RuvA subunit, C-terminal domain"/>
    <property type="match status" value="1"/>
</dbReference>
<dbReference type="Proteomes" id="UP000270296">
    <property type="component" value="Unassembled WGS sequence"/>
</dbReference>
<dbReference type="CDD" id="cd14349">
    <property type="entry name" value="UBA_CF106"/>
    <property type="match status" value="1"/>
</dbReference>
<name>A0A183J1W6_9BILA</name>
<dbReference type="Pfam" id="PF16158">
    <property type="entry name" value="N_BRCA1_IG"/>
    <property type="match status" value="1"/>
</dbReference>
<dbReference type="InterPro" id="IPR009060">
    <property type="entry name" value="UBA-like_sf"/>
</dbReference>
<evidence type="ECO:0000259" key="1">
    <source>
        <dbReference type="Pfam" id="PF16158"/>
    </source>
</evidence>
<dbReference type="InterPro" id="IPR039517">
    <property type="entry name" value="C6orf106_UBA-like"/>
</dbReference>
<gene>
    <name evidence="2" type="ORF">SBAD_LOCUS9864</name>
</gene>
<evidence type="ECO:0000313" key="2">
    <source>
        <dbReference type="EMBL" id="VDP26780.1"/>
    </source>
</evidence>
<organism evidence="4">
    <name type="scientific">Soboliphyme baturini</name>
    <dbReference type="NCBI Taxonomy" id="241478"/>
    <lineage>
        <taxon>Eukaryota</taxon>
        <taxon>Metazoa</taxon>
        <taxon>Ecdysozoa</taxon>
        <taxon>Nematoda</taxon>
        <taxon>Enoplea</taxon>
        <taxon>Dorylaimia</taxon>
        <taxon>Dioctophymatida</taxon>
        <taxon>Dioctophymatoidea</taxon>
        <taxon>Soboliphymatidae</taxon>
        <taxon>Soboliphyme</taxon>
    </lineage>
</organism>
<dbReference type="Gene3D" id="2.60.40.10">
    <property type="entry name" value="Immunoglobulins"/>
    <property type="match status" value="1"/>
</dbReference>
<keyword evidence="3" id="KW-1185">Reference proteome</keyword>
<dbReference type="PANTHER" id="PTHR20930:SF0">
    <property type="entry name" value="PROTEIN ILRUN"/>
    <property type="match status" value="1"/>
</dbReference>
<dbReference type="OrthoDB" id="661148at2759"/>
<dbReference type="SUPFAM" id="SSF46934">
    <property type="entry name" value="UBA-like"/>
    <property type="match status" value="1"/>
</dbReference>
<dbReference type="CDD" id="cd14947">
    <property type="entry name" value="NBR1_like"/>
    <property type="match status" value="1"/>
</dbReference>
<feature type="domain" description="Nbr1 FW" evidence="1">
    <location>
        <begin position="84"/>
        <end position="175"/>
    </location>
</feature>
<sequence length="181" mass="20114">MDVDMEVEGKLLQQFCCMGTYDREVLVEKFQQIVGPDANLSPDSCRFFLDMNNWNLPAALGSYYDFNAQELVSLPSVSFLNDITIGDGESVPPHTRFNKLWRICNSGTNPWPEGCKLRHVGGERLADESEVSLHPLSPKEVEDISVPMTSPAENGIYQSQWQMVTSQGIPVGGQFLNVGSL</sequence>
<dbReference type="WBParaSite" id="SBAD_0001021501-mRNA-1">
    <property type="protein sequence ID" value="SBAD_0001021501-mRNA-1"/>
    <property type="gene ID" value="SBAD_0001021501"/>
</dbReference>
<evidence type="ECO:0000313" key="4">
    <source>
        <dbReference type="WBParaSite" id="SBAD_0001021501-mRNA-1"/>
    </source>
</evidence>
<evidence type="ECO:0000313" key="3">
    <source>
        <dbReference type="Proteomes" id="UP000270296"/>
    </source>
</evidence>
<reference evidence="4" key="1">
    <citation type="submission" date="2016-06" db="UniProtKB">
        <authorList>
            <consortium name="WormBaseParasite"/>
        </authorList>
    </citation>
    <scope>IDENTIFICATION</scope>
</reference>
<dbReference type="EMBL" id="UZAM01013279">
    <property type="protein sequence ID" value="VDP26780.1"/>
    <property type="molecule type" value="Genomic_DNA"/>
</dbReference>
<proteinExistence type="predicted"/>
<accession>A0A183J1W6</accession>
<dbReference type="PANTHER" id="PTHR20930">
    <property type="entry name" value="OVARIAN CARCINOMA ANTIGEN CA125-RELATED"/>
    <property type="match status" value="1"/>
</dbReference>
<dbReference type="InterPro" id="IPR013783">
    <property type="entry name" value="Ig-like_fold"/>
</dbReference>